<evidence type="ECO:0000313" key="8">
    <source>
        <dbReference type="EMBL" id="NYD35060.1"/>
    </source>
</evidence>
<feature type="transmembrane region" description="Helical" evidence="5">
    <location>
        <begin position="409"/>
        <end position="429"/>
    </location>
</feature>
<dbReference type="GO" id="GO:0048038">
    <property type="term" value="F:quinone binding"/>
    <property type="evidence" value="ECO:0007669"/>
    <property type="project" value="UniProtKB-KW"/>
</dbReference>
<dbReference type="Proteomes" id="UP000535890">
    <property type="component" value="Unassembled WGS sequence"/>
</dbReference>
<accession>A0A7Y9DT67</accession>
<feature type="transmembrane region" description="Helical" evidence="5">
    <location>
        <begin position="246"/>
        <end position="267"/>
    </location>
</feature>
<dbReference type="AlphaFoldDB" id="A0A7Y9DT67"/>
<comment type="subunit">
    <text evidence="5">NDH-1 is composed of 14 different subunits. Subunits NuoA, H, J, K, L, M, N constitute the membrane sector of the complex.</text>
</comment>
<feature type="transmembrane region" description="Helical" evidence="5">
    <location>
        <begin position="450"/>
        <end position="472"/>
    </location>
</feature>
<dbReference type="GO" id="GO:0042773">
    <property type="term" value="P:ATP synthesis coupled electron transport"/>
    <property type="evidence" value="ECO:0007669"/>
    <property type="project" value="InterPro"/>
</dbReference>
<keyword evidence="5" id="KW-0813">Transport</keyword>
<comment type="similarity">
    <text evidence="5">Belongs to the complex I subunit 2 family.</text>
</comment>
<keyword evidence="5" id="KW-1278">Translocase</keyword>
<evidence type="ECO:0000256" key="3">
    <source>
        <dbReference type="ARBA" id="ARBA00022989"/>
    </source>
</evidence>
<comment type="function">
    <text evidence="5">NDH-1 shuttles electrons from NADH, via FMN and iron-sulfur (Fe-S) centers, to quinones in the respiratory chain. The immediate electron acceptor for the enzyme in this species is believed to be a menaquinone. Couples the redox reaction to proton translocation (for every two electrons transferred, four hydrogen ions are translocated across the cytoplasmic membrane), and thus conserves the redox energy in a proton gradient.</text>
</comment>
<keyword evidence="3 5" id="KW-1133">Transmembrane helix</keyword>
<comment type="catalytic activity">
    <reaction evidence="5">
        <text>a quinone + NADH + 5 H(+)(in) = a quinol + NAD(+) + 4 H(+)(out)</text>
        <dbReference type="Rhea" id="RHEA:57888"/>
        <dbReference type="ChEBI" id="CHEBI:15378"/>
        <dbReference type="ChEBI" id="CHEBI:24646"/>
        <dbReference type="ChEBI" id="CHEBI:57540"/>
        <dbReference type="ChEBI" id="CHEBI:57945"/>
        <dbReference type="ChEBI" id="CHEBI:132124"/>
    </reaction>
</comment>
<feature type="domain" description="NADH:quinone oxidoreductase/Mrp antiporter transmembrane" evidence="7">
    <location>
        <begin position="141"/>
        <end position="421"/>
    </location>
</feature>
<dbReference type="GO" id="GO:0012505">
    <property type="term" value="C:endomembrane system"/>
    <property type="evidence" value="ECO:0007669"/>
    <property type="project" value="UniProtKB-SubCell"/>
</dbReference>
<evidence type="ECO:0000256" key="5">
    <source>
        <dbReference type="HAMAP-Rule" id="MF_00445"/>
    </source>
</evidence>
<proteinExistence type="inferred from homology"/>
<feature type="transmembrane region" description="Helical" evidence="5">
    <location>
        <begin position="216"/>
        <end position="239"/>
    </location>
</feature>
<name>A0A7Y9DT67_9PSEU</name>
<evidence type="ECO:0000256" key="1">
    <source>
        <dbReference type="ARBA" id="ARBA00004127"/>
    </source>
</evidence>
<evidence type="ECO:0000259" key="7">
    <source>
        <dbReference type="Pfam" id="PF00361"/>
    </source>
</evidence>
<evidence type="ECO:0000256" key="2">
    <source>
        <dbReference type="ARBA" id="ARBA00022692"/>
    </source>
</evidence>
<feature type="transmembrane region" description="Helical" evidence="5">
    <location>
        <begin position="12"/>
        <end position="29"/>
    </location>
</feature>
<organism evidence="8 9">
    <name type="scientific">Actinomycetospora corticicola</name>
    <dbReference type="NCBI Taxonomy" id="663602"/>
    <lineage>
        <taxon>Bacteria</taxon>
        <taxon>Bacillati</taxon>
        <taxon>Actinomycetota</taxon>
        <taxon>Actinomycetes</taxon>
        <taxon>Pseudonocardiales</taxon>
        <taxon>Pseudonocardiaceae</taxon>
        <taxon>Actinomycetospora</taxon>
    </lineage>
</organism>
<dbReference type="EMBL" id="JACCBN010000001">
    <property type="protein sequence ID" value="NYD35060.1"/>
    <property type="molecule type" value="Genomic_DNA"/>
</dbReference>
<protein>
    <recommendedName>
        <fullName evidence="5">NADH-quinone oxidoreductase subunit N</fullName>
        <ecNumber evidence="5">7.1.1.-</ecNumber>
    </recommendedName>
    <alternativeName>
        <fullName evidence="5">NADH dehydrogenase I subunit N</fullName>
    </alternativeName>
    <alternativeName>
        <fullName evidence="5">NDH-1 subunit N</fullName>
    </alternativeName>
</protein>
<keyword evidence="2 5" id="KW-0812">Transmembrane</keyword>
<dbReference type="EC" id="7.1.1.-" evidence="5"/>
<evidence type="ECO:0000313" key="9">
    <source>
        <dbReference type="Proteomes" id="UP000535890"/>
    </source>
</evidence>
<dbReference type="Pfam" id="PF00361">
    <property type="entry name" value="Proton_antipo_M"/>
    <property type="match status" value="1"/>
</dbReference>
<keyword evidence="5" id="KW-0874">Quinone</keyword>
<comment type="subcellular location">
    <subcellularLocation>
        <location evidence="5">Cell membrane</location>
        <topology evidence="5">Multi-pass membrane protein</topology>
    </subcellularLocation>
    <subcellularLocation>
        <location evidence="1">Endomembrane system</location>
        <topology evidence="1">Multi-pass membrane protein</topology>
    </subcellularLocation>
    <subcellularLocation>
        <location evidence="6">Membrane</location>
        <topology evidence="6">Multi-pass membrane protein</topology>
    </subcellularLocation>
</comment>
<dbReference type="HAMAP" id="MF_00445">
    <property type="entry name" value="NDH1_NuoN_1"/>
    <property type="match status" value="1"/>
</dbReference>
<dbReference type="GO" id="GO:0005886">
    <property type="term" value="C:plasma membrane"/>
    <property type="evidence" value="ECO:0007669"/>
    <property type="project" value="UniProtKB-SubCell"/>
</dbReference>
<dbReference type="PANTHER" id="PTHR22773">
    <property type="entry name" value="NADH DEHYDROGENASE"/>
    <property type="match status" value="1"/>
</dbReference>
<comment type="caution">
    <text evidence="8">The sequence shown here is derived from an EMBL/GenBank/DDBJ whole genome shotgun (WGS) entry which is preliminary data.</text>
</comment>
<feature type="transmembrane region" description="Helical" evidence="5">
    <location>
        <begin position="306"/>
        <end position="324"/>
    </location>
</feature>
<feature type="transmembrane region" description="Helical" evidence="5">
    <location>
        <begin position="279"/>
        <end position="299"/>
    </location>
</feature>
<dbReference type="GO" id="GO:0050136">
    <property type="term" value="F:NADH dehydrogenase (quinone) (non-electrogenic) activity"/>
    <property type="evidence" value="ECO:0007669"/>
    <property type="project" value="UniProtKB-UniRule"/>
</dbReference>
<dbReference type="InterPro" id="IPR010096">
    <property type="entry name" value="NADH-Q_OxRdtase_suN/2"/>
</dbReference>
<keyword evidence="5" id="KW-1003">Cell membrane</keyword>
<dbReference type="RefSeq" id="WP_179792955.1">
    <property type="nucleotide sequence ID" value="NZ_BAABHP010000004.1"/>
</dbReference>
<reference evidence="8 9" key="1">
    <citation type="submission" date="2020-07" db="EMBL/GenBank/DDBJ databases">
        <title>Sequencing the genomes of 1000 actinobacteria strains.</title>
        <authorList>
            <person name="Klenk H.-P."/>
        </authorList>
    </citation>
    <scope>NUCLEOTIDE SEQUENCE [LARGE SCALE GENOMIC DNA]</scope>
    <source>
        <strain evidence="8 9">DSM 45772</strain>
    </source>
</reference>
<feature type="transmembrane region" description="Helical" evidence="5">
    <location>
        <begin position="35"/>
        <end position="53"/>
    </location>
</feature>
<sequence>MTADLLALAPEALVALGAVLGLAVGTWLPPGREGAVRGIGVLFALAAVVVALVGPRGAAFDGTYLVDAATTVVRVVVAGAVVVTLVLAGDRPDVSGGPRLTSSGSGGPPLTADSPTTARVDTAFAVLLQLSAVGAMLLGGATDLLLLAAAILLAGLPLAALAGLGRDGRATEAALKYFLSSALFGLLALTGTTLLLGLAGATAYPALAGLTGPAPAVGMILVLAGLLMAAGAVPAHFWVPDAVDGTAPVTGAVLTTTAKIGALVAVWRLTLAVPGVPTPLVVAILAVASMTLGNLAAFAQTSLRRLLAYSTVSQVGYLLVPVAVARDTVLALPTLLGYLAAYTVTNLVAFAVLAARPHAVEIGEQRGLARRHPALAVALAAGLLGLVGTPPTVVFAGKLGVLAAALDSGAAWLAVVVVLNSIASLFYYLRWIAPVFSAGDPVLRDPVAPRARVVAVVLAVGSVVGSAALALVPL</sequence>
<gene>
    <name evidence="5" type="primary">nuoN</name>
    <name evidence="8" type="ORF">BJ983_001162</name>
</gene>
<feature type="transmembrane region" description="Helical" evidence="5">
    <location>
        <begin position="177"/>
        <end position="204"/>
    </location>
</feature>
<feature type="transmembrane region" description="Helical" evidence="5">
    <location>
        <begin position="330"/>
        <end position="353"/>
    </location>
</feature>
<evidence type="ECO:0000256" key="6">
    <source>
        <dbReference type="RuleBase" id="RU000320"/>
    </source>
</evidence>
<feature type="transmembrane region" description="Helical" evidence="5">
    <location>
        <begin position="374"/>
        <end position="397"/>
    </location>
</feature>
<feature type="transmembrane region" description="Helical" evidence="5">
    <location>
        <begin position="144"/>
        <end position="165"/>
    </location>
</feature>
<keyword evidence="9" id="KW-1185">Reference proteome</keyword>
<dbReference type="GO" id="GO:0008137">
    <property type="term" value="F:NADH dehydrogenase (ubiquinone) activity"/>
    <property type="evidence" value="ECO:0007669"/>
    <property type="project" value="InterPro"/>
</dbReference>
<keyword evidence="4 5" id="KW-0472">Membrane</keyword>
<evidence type="ECO:0000256" key="4">
    <source>
        <dbReference type="ARBA" id="ARBA00023136"/>
    </source>
</evidence>
<feature type="transmembrane region" description="Helical" evidence="5">
    <location>
        <begin position="65"/>
        <end position="88"/>
    </location>
</feature>
<keyword evidence="5" id="KW-0520">NAD</keyword>
<dbReference type="InterPro" id="IPR001750">
    <property type="entry name" value="ND/Mrp_TM"/>
</dbReference>